<sequence>MSLHLVFSWLEPVLLVSGLLMVLVAYMQYVRRTRDLWAVVKFWERRLTMTGREFAWQRSGILVLLLGVLVRYLLILQVL</sequence>
<keyword evidence="1" id="KW-0472">Membrane</keyword>
<dbReference type="RefSeq" id="WP_021820097.1">
    <property type="nucleotide sequence ID" value="NZ_AVBC01000039.1"/>
</dbReference>
<organism evidence="2 3">
    <name type="scientific">Halomonas huangheensis</name>
    <dbReference type="NCBI Taxonomy" id="1178482"/>
    <lineage>
        <taxon>Bacteria</taxon>
        <taxon>Pseudomonadati</taxon>
        <taxon>Pseudomonadota</taxon>
        <taxon>Gammaproteobacteria</taxon>
        <taxon>Oceanospirillales</taxon>
        <taxon>Halomonadaceae</taxon>
        <taxon>Halomonas</taxon>
    </lineage>
</organism>
<feature type="transmembrane region" description="Helical" evidence="1">
    <location>
        <begin position="55"/>
        <end position="74"/>
    </location>
</feature>
<proteinExistence type="predicted"/>
<keyword evidence="1" id="KW-1133">Transmembrane helix</keyword>
<comment type="caution">
    <text evidence="2">The sequence shown here is derived from an EMBL/GenBank/DDBJ whole genome shotgun (WGS) entry which is preliminary data.</text>
</comment>
<dbReference type="AlphaFoldDB" id="W1N3I6"/>
<dbReference type="STRING" id="1178482.AR456_04145"/>
<evidence type="ECO:0000313" key="3">
    <source>
        <dbReference type="Proteomes" id="UP000019113"/>
    </source>
</evidence>
<dbReference type="KEGG" id="hhu:AR456_04145"/>
<feature type="transmembrane region" description="Helical" evidence="1">
    <location>
        <begin position="6"/>
        <end position="26"/>
    </location>
</feature>
<protein>
    <submittedName>
        <fullName evidence="2">Uncharacterized protein</fullName>
    </submittedName>
</protein>
<keyword evidence="3" id="KW-1185">Reference proteome</keyword>
<dbReference type="eggNOG" id="ENOG5033E36">
    <property type="taxonomic scope" value="Bacteria"/>
</dbReference>
<evidence type="ECO:0000256" key="1">
    <source>
        <dbReference type="SAM" id="Phobius"/>
    </source>
</evidence>
<name>W1N3I6_9GAMM</name>
<evidence type="ECO:0000313" key="2">
    <source>
        <dbReference type="EMBL" id="ERL50049.1"/>
    </source>
</evidence>
<dbReference type="PATRIC" id="fig|1178482.3.peg.3140"/>
<dbReference type="OrthoDB" id="6184036at2"/>
<reference evidence="2 3" key="1">
    <citation type="submission" date="2013-08" db="EMBL/GenBank/DDBJ databases">
        <title>draft genome of Halomonas huanghegensis, strain BJGMM-B45T.</title>
        <authorList>
            <person name="Miao C."/>
            <person name="Wan Y."/>
            <person name="Jin W."/>
        </authorList>
    </citation>
    <scope>NUCLEOTIDE SEQUENCE [LARGE SCALE GENOMIC DNA]</scope>
    <source>
        <strain evidence="2 3">BJGMM-B45</strain>
    </source>
</reference>
<accession>W1N3I6</accession>
<dbReference type="EMBL" id="AVBC01000039">
    <property type="protein sequence ID" value="ERL50049.1"/>
    <property type="molecule type" value="Genomic_DNA"/>
</dbReference>
<dbReference type="Proteomes" id="UP000019113">
    <property type="component" value="Unassembled WGS sequence"/>
</dbReference>
<keyword evidence="1" id="KW-0812">Transmembrane</keyword>
<gene>
    <name evidence="2" type="ORF">BJB45_02660</name>
</gene>